<feature type="region of interest" description="Disordered" evidence="1">
    <location>
        <begin position="732"/>
        <end position="922"/>
    </location>
</feature>
<feature type="compositionally biased region" description="Low complexity" evidence="1">
    <location>
        <begin position="1089"/>
        <end position="1098"/>
    </location>
</feature>
<dbReference type="InterPro" id="IPR000195">
    <property type="entry name" value="Rab-GAP-TBC_dom"/>
</dbReference>
<dbReference type="SUPFAM" id="SSF47576">
    <property type="entry name" value="Calponin-homology domain, CH-domain"/>
    <property type="match status" value="1"/>
</dbReference>
<keyword evidence="5" id="KW-1185">Reference proteome</keyword>
<dbReference type="InterPro" id="IPR035969">
    <property type="entry name" value="Rab-GAP_TBC_sf"/>
</dbReference>
<feature type="compositionally biased region" description="Basic residues" evidence="1">
    <location>
        <begin position="1007"/>
        <end position="1029"/>
    </location>
</feature>
<feature type="signal peptide" evidence="2">
    <location>
        <begin position="1"/>
        <end position="24"/>
    </location>
</feature>
<dbReference type="Gene3D" id="1.10.472.80">
    <property type="entry name" value="Ypt/Rab-GAP domain of gyp1p, domain 3"/>
    <property type="match status" value="1"/>
</dbReference>
<evidence type="ECO:0000313" key="4">
    <source>
        <dbReference type="EMBL" id="TMW55963.1"/>
    </source>
</evidence>
<evidence type="ECO:0000256" key="1">
    <source>
        <dbReference type="SAM" id="MobiDB-lite"/>
    </source>
</evidence>
<gene>
    <name evidence="4" type="ORF">Poli38472_008611</name>
</gene>
<dbReference type="GO" id="GO:0005096">
    <property type="term" value="F:GTPase activator activity"/>
    <property type="evidence" value="ECO:0007669"/>
    <property type="project" value="TreeGrafter"/>
</dbReference>
<evidence type="ECO:0000259" key="3">
    <source>
        <dbReference type="PROSITE" id="PS50086"/>
    </source>
</evidence>
<dbReference type="FunFam" id="1.10.8.270:FF:000016">
    <property type="entry name" value="TBC1 domain family member 2A"/>
    <property type="match status" value="1"/>
</dbReference>
<dbReference type="AlphaFoldDB" id="A0A8K1FEL1"/>
<dbReference type="Proteomes" id="UP000794436">
    <property type="component" value="Unassembled WGS sequence"/>
</dbReference>
<feature type="region of interest" description="Disordered" evidence="1">
    <location>
        <begin position="1001"/>
        <end position="1038"/>
    </location>
</feature>
<feature type="compositionally biased region" description="Basic and acidic residues" evidence="1">
    <location>
        <begin position="638"/>
        <end position="652"/>
    </location>
</feature>
<dbReference type="Gene3D" id="1.10.8.270">
    <property type="entry name" value="putative rabgap domain of human tbc1 domain family member 14 like domains"/>
    <property type="match status" value="1"/>
</dbReference>
<organism evidence="4 5">
    <name type="scientific">Pythium oligandrum</name>
    <name type="common">Mycoparasitic fungus</name>
    <dbReference type="NCBI Taxonomy" id="41045"/>
    <lineage>
        <taxon>Eukaryota</taxon>
        <taxon>Sar</taxon>
        <taxon>Stramenopiles</taxon>
        <taxon>Oomycota</taxon>
        <taxon>Peronosporomycetes</taxon>
        <taxon>Pythiales</taxon>
        <taxon>Pythiaceae</taxon>
        <taxon>Pythium</taxon>
    </lineage>
</organism>
<reference evidence="4" key="1">
    <citation type="submission" date="2019-03" db="EMBL/GenBank/DDBJ databases">
        <title>Long read genome sequence of the mycoparasitic Pythium oligandrum ATCC 38472 isolated from sugarbeet rhizosphere.</title>
        <authorList>
            <person name="Gaulin E."/>
        </authorList>
    </citation>
    <scope>NUCLEOTIDE SEQUENCE</scope>
    <source>
        <strain evidence="4">ATCC 38472_TT</strain>
    </source>
</reference>
<dbReference type="Gene3D" id="1.10.418.10">
    <property type="entry name" value="Calponin-like domain"/>
    <property type="match status" value="1"/>
</dbReference>
<comment type="caution">
    <text evidence="4">The sequence shown here is derived from an EMBL/GenBank/DDBJ whole genome shotgun (WGS) entry which is preliminary data.</text>
</comment>
<dbReference type="EMBL" id="SPLM01000146">
    <property type="protein sequence ID" value="TMW55963.1"/>
    <property type="molecule type" value="Genomic_DNA"/>
</dbReference>
<feature type="compositionally biased region" description="Basic and acidic residues" evidence="1">
    <location>
        <begin position="1079"/>
        <end position="1088"/>
    </location>
</feature>
<dbReference type="Pfam" id="PF00566">
    <property type="entry name" value="RabGAP-TBC"/>
    <property type="match status" value="1"/>
</dbReference>
<dbReference type="PROSITE" id="PS50086">
    <property type="entry name" value="TBC_RABGAP"/>
    <property type="match status" value="1"/>
</dbReference>
<feature type="region of interest" description="Disordered" evidence="1">
    <location>
        <begin position="1063"/>
        <end position="1098"/>
    </location>
</feature>
<dbReference type="PANTHER" id="PTHR47219">
    <property type="entry name" value="RAB GTPASE-ACTIVATING PROTEIN 1-LIKE"/>
    <property type="match status" value="1"/>
</dbReference>
<feature type="domain" description="Rab-GAP TBC" evidence="3">
    <location>
        <begin position="266"/>
        <end position="456"/>
    </location>
</feature>
<feature type="compositionally biased region" description="Basic and acidic residues" evidence="1">
    <location>
        <begin position="874"/>
        <end position="886"/>
    </location>
</feature>
<feature type="region of interest" description="Disordered" evidence="1">
    <location>
        <begin position="638"/>
        <end position="690"/>
    </location>
</feature>
<name>A0A8K1FEL1_PYTOL</name>
<protein>
    <recommendedName>
        <fullName evidence="3">Rab-GAP TBC domain-containing protein</fullName>
    </recommendedName>
</protein>
<feature type="compositionally biased region" description="Polar residues" evidence="1">
    <location>
        <begin position="678"/>
        <end position="690"/>
    </location>
</feature>
<dbReference type="InterPro" id="IPR050302">
    <property type="entry name" value="Rab_GAP_TBC_domain"/>
</dbReference>
<feature type="compositionally biased region" description="Low complexity" evidence="1">
    <location>
        <begin position="782"/>
        <end position="798"/>
    </location>
</feature>
<sequence length="1195" mass="135846">MQASPAAIALASSMLMSSATSAHAQVDRNREIAQRWMEMVLGEKFARDFPMVLLSGEWLCALVNRVFVALGMRDRRCKVIKTTWPAATAESDELTTRDSSTEAWQQQKRYARQNVEEYLRACVAIGVAPHDCFLPDDLLELHHLDKVYRNILALQSVSVTISHRRSIDERSGTLISPTGAYAGSDRSRESIMSSVPNVVEPLNENMSWEELLTQYEELQRANAQADGSTDDAASVEGLGKLAHQIWCLEELIRSRLFRDDDEGDQVVPDVLHGKLWLLASGALTDMRRRTELYQQHQAMDLESTEATRQIDADLHRTVLDDDKHEWTDEQTQMMRRVLVAYSYYNPTLGYCQGLNYIVARLLQYVGEEEAFFLLIKMIELVPDDYYTTMLGLAVDQHVFADFVRLQIPEISEHLNELGGSGMELSLACTEWFLTLFASPCKKEVTIRIWDTIFLMGDEVLFRVALALMQLEKPVLTKCNTYGDMLKRLNEIGRGEVNPVQLMKDSRQQESVIRARIEDFRAHHRLQLATGIVSSIDVDDSNASTGDTSRDLKEDAKIKLFGPKKKPGLFKHNDKSAGRHYRSFDRILTEEYTISLQKEHPTFSCFYDGRPPFMVEEYWGSEESYNQWGKRNHRRINEVDSPRENKEERRRLQSENIGKISEDISIGGKPKSRERRSKSTAYISQPKRTSQTMQQQFQHGKKMIDEEVHFGRSPRGWLQRFEVWQKDMKIQKEKKKAEKMKIKEKLSLGDTESENTPRRAHRGQNKTFATVPKHYRNDGEYFSSSQRSSNSVDSSMSLSGGLRFPPDRRPEPLSRSQSESYLSPNDHHYARASWQDALRQSEEMDSQIIMRSSQEPESSDFSVSKARSRSRSGSNHKDQRDHKDQSEPRSGSSRKTISIRSDAVSSDYNKKHRPHSQENLFSGYSQSVPSLSASVDDMRRLSYDLGKPPVPVINDLTGGAPIVRRSSTRGYRRQSDEFDDDDTRALLNSLAPPPMRRNVSVPVGEHPHHGHHHHHHHPPHHHHHYAHHTPMHPNTTRHTPVRKITSDTASVIRERAQVLSYLQRKASDASSLAGSFPRSPRGDRDRSDAGRLSGSSSDSVRLSELLHAGSRSVKSTGTRGAVRKSSFSFFDKLSLDMESHLDDLRESFTEHKEPDPLLGSSTWSPGSAREHLTALSAAASAAAFLSPTSSSYYSNI</sequence>
<dbReference type="GO" id="GO:0031267">
    <property type="term" value="F:small GTPase binding"/>
    <property type="evidence" value="ECO:0007669"/>
    <property type="project" value="TreeGrafter"/>
</dbReference>
<evidence type="ECO:0000313" key="5">
    <source>
        <dbReference type="Proteomes" id="UP000794436"/>
    </source>
</evidence>
<feature type="compositionally biased region" description="Polar residues" evidence="1">
    <location>
        <begin position="813"/>
        <end position="822"/>
    </location>
</feature>
<feature type="compositionally biased region" description="Polar residues" evidence="1">
    <location>
        <begin position="887"/>
        <end position="906"/>
    </location>
</feature>
<dbReference type="SUPFAM" id="SSF47923">
    <property type="entry name" value="Ypt/Rab-GAP domain of gyp1p"/>
    <property type="match status" value="2"/>
</dbReference>
<evidence type="ECO:0000256" key="2">
    <source>
        <dbReference type="SAM" id="SignalP"/>
    </source>
</evidence>
<proteinExistence type="predicted"/>
<dbReference type="PANTHER" id="PTHR47219:SF20">
    <property type="entry name" value="TBC1 DOMAIN FAMILY MEMBER 2B"/>
    <property type="match status" value="1"/>
</dbReference>
<keyword evidence="2" id="KW-0732">Signal</keyword>
<dbReference type="CDD" id="cd00014">
    <property type="entry name" value="CH_SF"/>
    <property type="match status" value="1"/>
</dbReference>
<accession>A0A8K1FEL1</accession>
<dbReference type="InterPro" id="IPR036872">
    <property type="entry name" value="CH_dom_sf"/>
</dbReference>
<feature type="chain" id="PRO_5035419182" description="Rab-GAP TBC domain-containing protein" evidence="2">
    <location>
        <begin position="25"/>
        <end position="1195"/>
    </location>
</feature>
<dbReference type="OrthoDB" id="294251at2759"/>
<feature type="compositionally biased region" description="Polar residues" evidence="1">
    <location>
        <begin position="848"/>
        <end position="861"/>
    </location>
</feature>
<dbReference type="SMART" id="SM00164">
    <property type="entry name" value="TBC"/>
    <property type="match status" value="1"/>
</dbReference>
<feature type="compositionally biased region" description="Basic and acidic residues" evidence="1">
    <location>
        <begin position="732"/>
        <end position="746"/>
    </location>
</feature>